<reference evidence="2" key="1">
    <citation type="journal article" date="2019" name="Int. J. Syst. Evol. Microbiol.">
        <title>The Global Catalogue of Microorganisms (GCM) 10K type strain sequencing project: providing services to taxonomists for standard genome sequencing and annotation.</title>
        <authorList>
            <consortium name="The Broad Institute Genomics Platform"/>
            <consortium name="The Broad Institute Genome Sequencing Center for Infectious Disease"/>
            <person name="Wu L."/>
            <person name="Ma J."/>
        </authorList>
    </citation>
    <scope>NUCLEOTIDE SEQUENCE [LARGE SCALE GENOMIC DNA]</scope>
    <source>
        <strain evidence="2">JCM 31404</strain>
    </source>
</reference>
<keyword evidence="2" id="KW-1185">Reference proteome</keyword>
<dbReference type="EMBL" id="BMQM01000033">
    <property type="protein sequence ID" value="GGR70502.1"/>
    <property type="molecule type" value="Genomic_DNA"/>
</dbReference>
<evidence type="ECO:0008006" key="3">
    <source>
        <dbReference type="Google" id="ProtNLM"/>
    </source>
</evidence>
<evidence type="ECO:0000313" key="2">
    <source>
        <dbReference type="Proteomes" id="UP000634308"/>
    </source>
</evidence>
<protein>
    <recommendedName>
        <fullName evidence="3">Phospholipase D-like domain-containing protein</fullName>
    </recommendedName>
</protein>
<accession>A0ABQ2RVQ4</accession>
<name>A0ABQ2RVQ4_9DEIO</name>
<evidence type="ECO:0000313" key="1">
    <source>
        <dbReference type="EMBL" id="GGR70502.1"/>
    </source>
</evidence>
<proteinExistence type="predicted"/>
<sequence>MNNQHSLFDTVLVPAGAQPEEPSLTPDLIHLAQGWRAVLPDLDGPGRRWLITPWLTTQDTDLRGLVNKGDRLLIRGDAEDFLTGRSDMRAVQHLTEWGVEVQRMPTLHAKVYAREHEGQGVLWLGSANLSQRGEHGTARHGQVEAMSGPHPMTPQAMTKLESLWQDSRPFDINVIQQEIDALVKERERLNELLINNSTLGVLAVRLSFRLLTGQYTMTPESLGHASAQAQMNRVKYPSVEYIDPDVSQLAQQFQNFVRLERRRLNTLLEAVPGIRGLFVLRTEDMELVKGFLSEVEQQARRRFEKQLKAEHAYLRENFARRFSEAFQQFLSEKRQHVAQTPEQATHPALVAFDDYLARDPFRISAQFFVPLVNEDDPEDGLLEAMQKVRARQRLL</sequence>
<organism evidence="1 2">
    <name type="scientific">Deinococcus seoulensis</name>
    <dbReference type="NCBI Taxonomy" id="1837379"/>
    <lineage>
        <taxon>Bacteria</taxon>
        <taxon>Thermotogati</taxon>
        <taxon>Deinococcota</taxon>
        <taxon>Deinococci</taxon>
        <taxon>Deinococcales</taxon>
        <taxon>Deinococcaceae</taxon>
        <taxon>Deinococcus</taxon>
    </lineage>
</organism>
<dbReference type="Gene3D" id="3.30.870.10">
    <property type="entry name" value="Endonuclease Chain A"/>
    <property type="match status" value="1"/>
</dbReference>
<gene>
    <name evidence="1" type="ORF">GCM10008959_35280</name>
</gene>
<comment type="caution">
    <text evidence="1">The sequence shown here is derived from an EMBL/GenBank/DDBJ whole genome shotgun (WGS) entry which is preliminary data.</text>
</comment>
<dbReference type="Proteomes" id="UP000634308">
    <property type="component" value="Unassembled WGS sequence"/>
</dbReference>